<reference evidence="3 4" key="1">
    <citation type="journal article" date="2015" name="Genome Biol. Evol.">
        <title>Comparative Genomics of a Bacterivorous Green Alga Reveals Evolutionary Causalities and Consequences of Phago-Mixotrophic Mode of Nutrition.</title>
        <authorList>
            <person name="Burns J.A."/>
            <person name="Paasch A."/>
            <person name="Narechania A."/>
            <person name="Kim E."/>
        </authorList>
    </citation>
    <scope>NUCLEOTIDE SEQUENCE [LARGE SCALE GENOMIC DNA]</scope>
    <source>
        <strain evidence="3 4">PLY_AMNH</strain>
    </source>
</reference>
<dbReference type="InterPro" id="IPR015655">
    <property type="entry name" value="PP2C"/>
</dbReference>
<gene>
    <name evidence="3" type="ORF">CYMTET_38040</name>
</gene>
<feature type="region of interest" description="Disordered" evidence="1">
    <location>
        <begin position="72"/>
        <end position="91"/>
    </location>
</feature>
<dbReference type="GO" id="GO:0004722">
    <property type="term" value="F:protein serine/threonine phosphatase activity"/>
    <property type="evidence" value="ECO:0007669"/>
    <property type="project" value="InterPro"/>
</dbReference>
<evidence type="ECO:0000259" key="2">
    <source>
        <dbReference type="PROSITE" id="PS51746"/>
    </source>
</evidence>
<dbReference type="EMBL" id="LGRX02025277">
    <property type="protein sequence ID" value="KAK3252677.1"/>
    <property type="molecule type" value="Genomic_DNA"/>
</dbReference>
<evidence type="ECO:0000256" key="1">
    <source>
        <dbReference type="SAM" id="MobiDB-lite"/>
    </source>
</evidence>
<sequence length="397" mass="44007">MMQVNANLQMYAMKARATPVLSCPSSHRNSFSRPTVVRKPASFCPRRITEHERYNSTPSHIAHFFKFKNPLAKPQSGSKTKEVSPSESSDTGIEYGIALQQGLREDMEDYAIVMPDGVCGHLYGAVFDGHMGKKAADYLTKNLYKAIERAVKKDPAFCELRKSKKYDASTFKEALTRTFQETDEKLLDYLTKDGGTEWNCGSTATVVMVREDQIVVANVGDSRAVLGRNGKAVDLSSEHRPYGRDKTAKEEAARIQKTGAWLRDGRVMGILAVTRAFGDIEFKRNIEQLLVDGVLDGVWTKEFAKKQNITSAPVVPMPDVMDVATTEQDEFVIMASDGLWEVFSSAQAVQYVRRHLANSAKKGVKNGAQAAAEAIIDDAIKRRKTTDNVSVVIVKLT</sequence>
<accession>A0AAE0CCQ1</accession>
<protein>
    <recommendedName>
        <fullName evidence="2">PPM-type phosphatase domain-containing protein</fullName>
    </recommendedName>
</protein>
<comment type="caution">
    <text evidence="3">The sequence shown here is derived from an EMBL/GenBank/DDBJ whole genome shotgun (WGS) entry which is preliminary data.</text>
</comment>
<dbReference type="CDD" id="cd00143">
    <property type="entry name" value="PP2Cc"/>
    <property type="match status" value="1"/>
</dbReference>
<dbReference type="InterPro" id="IPR036457">
    <property type="entry name" value="PPM-type-like_dom_sf"/>
</dbReference>
<proteinExistence type="predicted"/>
<dbReference type="SUPFAM" id="SSF81606">
    <property type="entry name" value="PP2C-like"/>
    <property type="match status" value="1"/>
</dbReference>
<name>A0AAE0CCQ1_9CHLO</name>
<keyword evidence="4" id="KW-1185">Reference proteome</keyword>
<dbReference type="Proteomes" id="UP001190700">
    <property type="component" value="Unassembled WGS sequence"/>
</dbReference>
<organism evidence="3 4">
    <name type="scientific">Cymbomonas tetramitiformis</name>
    <dbReference type="NCBI Taxonomy" id="36881"/>
    <lineage>
        <taxon>Eukaryota</taxon>
        <taxon>Viridiplantae</taxon>
        <taxon>Chlorophyta</taxon>
        <taxon>Pyramimonadophyceae</taxon>
        <taxon>Pyramimonadales</taxon>
        <taxon>Pyramimonadaceae</taxon>
        <taxon>Cymbomonas</taxon>
    </lineage>
</organism>
<dbReference type="Gene3D" id="3.60.40.10">
    <property type="entry name" value="PPM-type phosphatase domain"/>
    <property type="match status" value="1"/>
</dbReference>
<evidence type="ECO:0000313" key="3">
    <source>
        <dbReference type="EMBL" id="KAK3252677.1"/>
    </source>
</evidence>
<dbReference type="SMART" id="SM00332">
    <property type="entry name" value="PP2Cc"/>
    <property type="match status" value="1"/>
</dbReference>
<dbReference type="PROSITE" id="PS51746">
    <property type="entry name" value="PPM_2"/>
    <property type="match status" value="1"/>
</dbReference>
<dbReference type="PANTHER" id="PTHR47992">
    <property type="entry name" value="PROTEIN PHOSPHATASE"/>
    <property type="match status" value="1"/>
</dbReference>
<dbReference type="Pfam" id="PF00481">
    <property type="entry name" value="PP2C"/>
    <property type="match status" value="1"/>
</dbReference>
<dbReference type="AlphaFoldDB" id="A0AAE0CCQ1"/>
<dbReference type="InterPro" id="IPR001932">
    <property type="entry name" value="PPM-type_phosphatase-like_dom"/>
</dbReference>
<feature type="domain" description="PPM-type phosphatase" evidence="2">
    <location>
        <begin position="94"/>
        <end position="396"/>
    </location>
</feature>
<evidence type="ECO:0000313" key="4">
    <source>
        <dbReference type="Proteomes" id="UP001190700"/>
    </source>
</evidence>